<keyword evidence="9" id="KW-1185">Reference proteome</keyword>
<keyword evidence="4 6" id="KW-1133">Transmembrane helix</keyword>
<evidence type="ECO:0000256" key="4">
    <source>
        <dbReference type="ARBA" id="ARBA00022989"/>
    </source>
</evidence>
<dbReference type="PANTHER" id="PTHR33545:SF5">
    <property type="entry name" value="UPF0750 MEMBRANE PROTEIN YITT"/>
    <property type="match status" value="1"/>
</dbReference>
<evidence type="ECO:0000256" key="5">
    <source>
        <dbReference type="ARBA" id="ARBA00023136"/>
    </source>
</evidence>
<sequence>MHMNLKDKTLWQRNAAAIGGMVLFAAGINFFIVPASLYNGGVLGISQIIRTLLIQVFPSLASGTDIAGIINFILNVPLFIVAYISIGKSFFSRTLVCLISQTIFLSIFPIPATPLVNDSLTASIMGGLLAGTGIGISLRSGGSSGGMDIVGMFFTKKYKNFSVGKVSLTVNAVVYGICAILFGIPTAVYSIIYSAVSTLMTDKAHTQNINTEVVIYTKEEPEAILDYIVNEFHRDATWWEARGGYTEETTYMIVTILSKYECVHLRRGLKNIDEHAFVVVKEGMHIGGKYEKHL</sequence>
<keyword evidence="3 6" id="KW-0812">Transmembrane</keyword>
<name>A0A8I0DT58_9FIRM</name>
<dbReference type="InterPro" id="IPR019264">
    <property type="entry name" value="DUF2179"/>
</dbReference>
<evidence type="ECO:0000313" key="8">
    <source>
        <dbReference type="EMBL" id="MBC5662049.1"/>
    </source>
</evidence>
<evidence type="ECO:0000256" key="6">
    <source>
        <dbReference type="SAM" id="Phobius"/>
    </source>
</evidence>
<dbReference type="Gene3D" id="3.30.70.120">
    <property type="match status" value="1"/>
</dbReference>
<dbReference type="PIRSF" id="PIRSF006483">
    <property type="entry name" value="Membrane_protein_YitT"/>
    <property type="match status" value="1"/>
</dbReference>
<dbReference type="Pfam" id="PF10035">
    <property type="entry name" value="DUF2179"/>
    <property type="match status" value="1"/>
</dbReference>
<evidence type="ECO:0000256" key="3">
    <source>
        <dbReference type="ARBA" id="ARBA00022692"/>
    </source>
</evidence>
<accession>A0A8I0DT58</accession>
<evidence type="ECO:0000256" key="2">
    <source>
        <dbReference type="ARBA" id="ARBA00022475"/>
    </source>
</evidence>
<dbReference type="Pfam" id="PF02588">
    <property type="entry name" value="YitT_membrane"/>
    <property type="match status" value="1"/>
</dbReference>
<dbReference type="Proteomes" id="UP000615234">
    <property type="component" value="Unassembled WGS sequence"/>
</dbReference>
<dbReference type="AlphaFoldDB" id="A0A8I0DT58"/>
<evidence type="ECO:0000259" key="7">
    <source>
        <dbReference type="Pfam" id="PF10035"/>
    </source>
</evidence>
<dbReference type="InterPro" id="IPR003740">
    <property type="entry name" value="YitT"/>
</dbReference>
<comment type="subcellular location">
    <subcellularLocation>
        <location evidence="1">Cell membrane</location>
        <topology evidence="1">Multi-pass membrane protein</topology>
    </subcellularLocation>
</comment>
<gene>
    <name evidence="8" type="ORF">H8S09_03915</name>
</gene>
<evidence type="ECO:0000256" key="1">
    <source>
        <dbReference type="ARBA" id="ARBA00004651"/>
    </source>
</evidence>
<protein>
    <submittedName>
        <fullName evidence="8">YitT family protein</fullName>
    </submittedName>
</protein>
<feature type="transmembrane region" description="Helical" evidence="6">
    <location>
        <begin position="166"/>
        <end position="192"/>
    </location>
</feature>
<organism evidence="8 9">
    <name type="scientific">Coprococcus hominis</name>
    <name type="common">ex Liu et al. 2022</name>
    <dbReference type="NCBI Taxonomy" id="2763039"/>
    <lineage>
        <taxon>Bacteria</taxon>
        <taxon>Bacillati</taxon>
        <taxon>Bacillota</taxon>
        <taxon>Clostridia</taxon>
        <taxon>Lachnospirales</taxon>
        <taxon>Lachnospiraceae</taxon>
        <taxon>Coprococcus</taxon>
    </lineage>
</organism>
<proteinExistence type="predicted"/>
<dbReference type="GO" id="GO:0005886">
    <property type="term" value="C:plasma membrane"/>
    <property type="evidence" value="ECO:0007669"/>
    <property type="project" value="UniProtKB-SubCell"/>
</dbReference>
<feature type="transmembrane region" description="Helical" evidence="6">
    <location>
        <begin position="95"/>
        <end position="113"/>
    </location>
</feature>
<evidence type="ECO:0000313" key="9">
    <source>
        <dbReference type="Proteomes" id="UP000615234"/>
    </source>
</evidence>
<dbReference type="PANTHER" id="PTHR33545">
    <property type="entry name" value="UPF0750 MEMBRANE PROTEIN YITT-RELATED"/>
    <property type="match status" value="1"/>
</dbReference>
<keyword evidence="2" id="KW-1003">Cell membrane</keyword>
<keyword evidence="5 6" id="KW-0472">Membrane</keyword>
<reference evidence="8 9" key="1">
    <citation type="submission" date="2020-08" db="EMBL/GenBank/DDBJ databases">
        <title>Genome public.</title>
        <authorList>
            <person name="Liu C."/>
            <person name="Sun Q."/>
        </authorList>
    </citation>
    <scope>NUCLEOTIDE SEQUENCE [LARGE SCALE GENOMIC DNA]</scope>
    <source>
        <strain evidence="8 9">NSJ-10</strain>
    </source>
</reference>
<dbReference type="EMBL" id="JACOOX010000002">
    <property type="protein sequence ID" value="MBC5662049.1"/>
    <property type="molecule type" value="Genomic_DNA"/>
</dbReference>
<dbReference type="InterPro" id="IPR051461">
    <property type="entry name" value="UPF0750_membrane"/>
</dbReference>
<feature type="domain" description="DUF2179" evidence="7">
    <location>
        <begin position="234"/>
        <end position="282"/>
    </location>
</feature>
<feature type="transmembrane region" description="Helical" evidence="6">
    <location>
        <begin position="66"/>
        <end position="86"/>
    </location>
</feature>
<feature type="transmembrane region" description="Helical" evidence="6">
    <location>
        <begin position="21"/>
        <end position="46"/>
    </location>
</feature>
<comment type="caution">
    <text evidence="8">The sequence shown here is derived from an EMBL/GenBank/DDBJ whole genome shotgun (WGS) entry which is preliminary data.</text>
</comment>
<dbReference type="InterPro" id="IPR015867">
    <property type="entry name" value="N-reg_PII/ATP_PRibTrfase_C"/>
</dbReference>